<dbReference type="AlphaFoldDB" id="A0A6D2I0B6"/>
<gene>
    <name evidence="7" type="ORF">MERR_LOCUS9199</name>
</gene>
<reference evidence="7" key="1">
    <citation type="submission" date="2020-01" db="EMBL/GenBank/DDBJ databases">
        <authorList>
            <person name="Mishra B."/>
        </authorList>
    </citation>
    <scope>NUCLEOTIDE SEQUENCE [LARGE SCALE GENOMIC DNA]</scope>
</reference>
<evidence type="ECO:0000259" key="6">
    <source>
        <dbReference type="PROSITE" id="PS50304"/>
    </source>
</evidence>
<proteinExistence type="inferred from homology"/>
<dbReference type="Pfam" id="PF00201">
    <property type="entry name" value="UDPGT"/>
    <property type="match status" value="1"/>
</dbReference>
<comment type="similarity">
    <text evidence="1 4">Belongs to the UDP-glycosyltransferase family.</text>
</comment>
<dbReference type="PROSITE" id="PS00375">
    <property type="entry name" value="UDPGT"/>
    <property type="match status" value="1"/>
</dbReference>
<comment type="caution">
    <text evidence="7">The sequence shown here is derived from an EMBL/GenBank/DDBJ whole genome shotgun (WGS) entry which is preliminary data.</text>
</comment>
<keyword evidence="2 4" id="KW-0328">Glycosyltransferase</keyword>
<dbReference type="SUPFAM" id="SSF53756">
    <property type="entry name" value="UDP-Glycosyltransferase/glycogen phosphorylase"/>
    <property type="match status" value="1"/>
</dbReference>
<dbReference type="OrthoDB" id="5835829at2759"/>
<dbReference type="PANTHER" id="PTHR48047">
    <property type="entry name" value="GLYCOSYLTRANSFERASE"/>
    <property type="match status" value="1"/>
</dbReference>
<evidence type="ECO:0000313" key="8">
    <source>
        <dbReference type="Proteomes" id="UP000467841"/>
    </source>
</evidence>
<keyword evidence="8" id="KW-1185">Reference proteome</keyword>
<dbReference type="InterPro" id="IPR035595">
    <property type="entry name" value="UDP_glycos_trans_CS"/>
</dbReference>
<evidence type="ECO:0000256" key="4">
    <source>
        <dbReference type="RuleBase" id="RU003718"/>
    </source>
</evidence>
<dbReference type="GO" id="GO:0035251">
    <property type="term" value="F:UDP-glucosyltransferase activity"/>
    <property type="evidence" value="ECO:0007669"/>
    <property type="project" value="TreeGrafter"/>
</dbReference>
<evidence type="ECO:0000256" key="1">
    <source>
        <dbReference type="ARBA" id="ARBA00009995"/>
    </source>
</evidence>
<accession>A0A6D2I0B6</accession>
<dbReference type="FunFam" id="3.40.50.2000:FF:000107">
    <property type="entry name" value="Glycosyltransferase"/>
    <property type="match status" value="1"/>
</dbReference>
<dbReference type="EC" id="2.4.1.-" evidence="5"/>
<dbReference type="EMBL" id="CACVBM020000666">
    <property type="protein sequence ID" value="CAA7021964.1"/>
    <property type="molecule type" value="Genomic_DNA"/>
</dbReference>
<dbReference type="InterPro" id="IPR002213">
    <property type="entry name" value="UDP_glucos_trans"/>
</dbReference>
<name>A0A6D2I0B6_9BRAS</name>
<protein>
    <recommendedName>
        <fullName evidence="5">Glycosyltransferase</fullName>
        <ecNumber evidence="5">2.4.1.-</ecNumber>
    </recommendedName>
</protein>
<sequence length="461" mass="51980">MAVSSHHVVLFPYMAKGHTIPLLQFARLLLLHHREQPTITVFTTPKNQSFISDFLSDTPEINVISLPFPENISGIPPGVESTDKLPSMSLYVPFTRATKLLQPFFEETLKNLPKVSFMVSDGFLWWISESAAKFKIPRLVFFGWNSYSSAVSIAALKHRPEIDSQTEPVTLSDFPWIKVKKYDFNVSDDPKQSAPAEELFMDQIMSADTSQGLIVNSFYELESPFVDYYNSSDRPKSWCVGPLCLVDPPKPHRAKPAWIHWLDRKREEGRPVLYVAFGSQEEISNKQLKELALGLEDSKVNFLWVTKNDVGEIIGQGFKDGVSENGMIVRDWVDQWEILSHESVKGFLSHCGWNSAQESICVGVPLLAWPMMAEQPLNAKMVVEEIKVGLRVETEDGSVKGFVTREELSGKVQELMEGETSKTLKTNVREYSKMAKAALVQGTGSSWKNLDLLLEKLCKST</sequence>
<dbReference type="PROSITE" id="PS50304">
    <property type="entry name" value="TUDOR"/>
    <property type="match status" value="1"/>
</dbReference>
<evidence type="ECO:0000256" key="2">
    <source>
        <dbReference type="ARBA" id="ARBA00022676"/>
    </source>
</evidence>
<dbReference type="Proteomes" id="UP000467841">
    <property type="component" value="Unassembled WGS sequence"/>
</dbReference>
<evidence type="ECO:0000313" key="7">
    <source>
        <dbReference type="EMBL" id="CAA7021964.1"/>
    </source>
</evidence>
<dbReference type="Gene3D" id="3.40.50.2000">
    <property type="entry name" value="Glycogen Phosphorylase B"/>
    <property type="match status" value="2"/>
</dbReference>
<evidence type="ECO:0000256" key="3">
    <source>
        <dbReference type="ARBA" id="ARBA00022679"/>
    </source>
</evidence>
<dbReference type="CDD" id="cd03784">
    <property type="entry name" value="GT1_Gtf-like"/>
    <property type="match status" value="1"/>
</dbReference>
<organism evidence="7 8">
    <name type="scientific">Microthlaspi erraticum</name>
    <dbReference type="NCBI Taxonomy" id="1685480"/>
    <lineage>
        <taxon>Eukaryota</taxon>
        <taxon>Viridiplantae</taxon>
        <taxon>Streptophyta</taxon>
        <taxon>Embryophyta</taxon>
        <taxon>Tracheophyta</taxon>
        <taxon>Spermatophyta</taxon>
        <taxon>Magnoliopsida</taxon>
        <taxon>eudicotyledons</taxon>
        <taxon>Gunneridae</taxon>
        <taxon>Pentapetalae</taxon>
        <taxon>rosids</taxon>
        <taxon>malvids</taxon>
        <taxon>Brassicales</taxon>
        <taxon>Brassicaceae</taxon>
        <taxon>Coluteocarpeae</taxon>
        <taxon>Microthlaspi</taxon>
    </lineage>
</organism>
<evidence type="ECO:0000256" key="5">
    <source>
        <dbReference type="RuleBase" id="RU362057"/>
    </source>
</evidence>
<dbReference type="PANTHER" id="PTHR48047:SF214">
    <property type="entry name" value="UDP-GLYCOSYLTRANSFERASE 90A1"/>
    <property type="match status" value="1"/>
</dbReference>
<feature type="domain" description="Tudor" evidence="6">
    <location>
        <begin position="237"/>
        <end position="298"/>
    </location>
</feature>
<dbReference type="InterPro" id="IPR002999">
    <property type="entry name" value="Tudor"/>
</dbReference>
<keyword evidence="3 4" id="KW-0808">Transferase</keyword>